<dbReference type="Proteomes" id="UP001226091">
    <property type="component" value="Chromosome"/>
</dbReference>
<reference evidence="2" key="1">
    <citation type="journal article" date="2025" name="Aquaculture">
        <title>Assessment of the bioflocculant production and safety properties of Metabacillus hrfriensis sp. nov. based on phenotypic and whole-genome sequencing analysis.</title>
        <authorList>
            <person name="Zhang R."/>
            <person name="Zhao Z."/>
            <person name="Luo L."/>
            <person name="Wang S."/>
            <person name="Guo K."/>
            <person name="Xu W."/>
        </authorList>
    </citation>
    <scope>NUCLEOTIDE SEQUENCE [LARGE SCALE GENOMIC DNA]</scope>
    <source>
        <strain evidence="2">CT-WN-B3</strain>
    </source>
</reference>
<evidence type="ECO:0000313" key="1">
    <source>
        <dbReference type="EMBL" id="WHZ59384.1"/>
    </source>
</evidence>
<evidence type="ECO:0000313" key="2">
    <source>
        <dbReference type="Proteomes" id="UP001226091"/>
    </source>
</evidence>
<accession>A0ACD4RG06</accession>
<gene>
    <name evidence="1" type="ORF">QLQ22_08695</name>
</gene>
<keyword evidence="2" id="KW-1185">Reference proteome</keyword>
<keyword evidence="1" id="KW-0547">Nucleotide-binding</keyword>
<keyword evidence="1" id="KW-0067">ATP-binding</keyword>
<protein>
    <submittedName>
        <fullName evidence="1">ABC transporter ATP-binding protein</fullName>
    </submittedName>
</protein>
<name>A0ACD4RG06_9BACI</name>
<dbReference type="EMBL" id="CP126116">
    <property type="protein sequence ID" value="WHZ59384.1"/>
    <property type="molecule type" value="Genomic_DNA"/>
</dbReference>
<organism evidence="1 2">
    <name type="scientific">Metabacillus hrfriensis</name>
    <dbReference type="NCBI Taxonomy" id="3048891"/>
    <lineage>
        <taxon>Bacteria</taxon>
        <taxon>Bacillati</taxon>
        <taxon>Bacillota</taxon>
        <taxon>Bacilli</taxon>
        <taxon>Bacillales</taxon>
        <taxon>Bacillaceae</taxon>
        <taxon>Metabacillus</taxon>
    </lineage>
</organism>
<proteinExistence type="predicted"/>
<sequence length="314" mass="34496">MAELMILTTNLTKVIKKKTIVDSLDMKIEKGEIYGFLGPNGAGKTTTIKMLLGLMKPTGGTIELFGKNAADHQLESLRKMGSLVESPSYYGHLTARENLETIRKILQVQKSRIDEVLSIVRLTNDSNRPVKGFSLGMKQRLGIASAILGNPELLILDEPTNGLDPSGIHEMRDLIKRLPREYGMTVLISSHLLSEIDQMATKVGIISKGKMIFQDSISKLKSKAKEQVIIRTGNSVKAASLLLSNGQTAEQSGKSVILRDMTDSRIAQVIALLVKSGIEVYRVEEKRKSLEEIFLDLTGEGGNVHDVHSKSRSS</sequence>